<evidence type="ECO:0000313" key="4">
    <source>
        <dbReference type="Proteomes" id="UP000703269"/>
    </source>
</evidence>
<dbReference type="EMBL" id="BPQB01000001">
    <property type="protein sequence ID" value="GJE83989.1"/>
    <property type="molecule type" value="Genomic_DNA"/>
</dbReference>
<name>A0A9P3FXD9_9APHY</name>
<organism evidence="3 4">
    <name type="scientific">Phanerochaete sordida</name>
    <dbReference type="NCBI Taxonomy" id="48140"/>
    <lineage>
        <taxon>Eukaryota</taxon>
        <taxon>Fungi</taxon>
        <taxon>Dikarya</taxon>
        <taxon>Basidiomycota</taxon>
        <taxon>Agaricomycotina</taxon>
        <taxon>Agaricomycetes</taxon>
        <taxon>Polyporales</taxon>
        <taxon>Phanerochaetaceae</taxon>
        <taxon>Phanerochaete</taxon>
    </lineage>
</organism>
<dbReference type="InterPro" id="IPR024652">
    <property type="entry name" value="Trichodiene_synth"/>
</dbReference>
<evidence type="ECO:0000256" key="1">
    <source>
        <dbReference type="ARBA" id="ARBA00007946"/>
    </source>
</evidence>
<dbReference type="SUPFAM" id="SSF48576">
    <property type="entry name" value="Terpenoid synthases"/>
    <property type="match status" value="1"/>
</dbReference>
<keyword evidence="2" id="KW-0456">Lyase</keyword>
<evidence type="ECO:0000256" key="2">
    <source>
        <dbReference type="ARBA" id="ARBA00023239"/>
    </source>
</evidence>
<dbReference type="SFLD" id="SFLDG01021">
    <property type="entry name" value="Trichodiene_Synthase_Like"/>
    <property type="match status" value="1"/>
</dbReference>
<proteinExistence type="inferred from homology"/>
<dbReference type="GO" id="GO:0016838">
    <property type="term" value="F:carbon-oxygen lyase activity, acting on phosphates"/>
    <property type="evidence" value="ECO:0007669"/>
    <property type="project" value="InterPro"/>
</dbReference>
<dbReference type="Pfam" id="PF06330">
    <property type="entry name" value="TRI5"/>
    <property type="match status" value="1"/>
</dbReference>
<dbReference type="InterPro" id="IPR008949">
    <property type="entry name" value="Isoprenoid_synthase_dom_sf"/>
</dbReference>
<accession>A0A9P3FXD9</accession>
<dbReference type="Gene3D" id="1.10.600.10">
    <property type="entry name" value="Farnesyl Diphosphate Synthase"/>
    <property type="match status" value="1"/>
</dbReference>
<dbReference type="SFLD" id="SFLDS00005">
    <property type="entry name" value="Isoprenoid_Synthase_Type_I"/>
    <property type="match status" value="1"/>
</dbReference>
<protein>
    <submittedName>
        <fullName evidence="3">Terpenoid synthase</fullName>
    </submittedName>
</protein>
<dbReference type="AlphaFoldDB" id="A0A9P3FXD9"/>
<dbReference type="Proteomes" id="UP000703269">
    <property type="component" value="Unassembled WGS sequence"/>
</dbReference>
<sequence length="336" mass="37292">MLYDLAARIQQARSQDMFTQGALGSDSASNGRQTEIEEICRDALHRFIERIQIAPARIEADPTGTIARSLAATVNSWGCVDLSTPAYQKRFAAAVGITTLVFRHTRLETQAYIAVYAFLAICLDDLAVPEDALVAFAPRLLAGAPQGHWVLARFVAHLGAAPRLFAPFSVAAMVSCTVQFVNSTLLDRMGAVRLTPGSLPYVHYKRAINGVGEAFALFAWEAERFPDSSRYLQILPDLCRFMEYANDILSFYKEELAGEQDNFVHDIMAVSGLDAPQVLSDLVDAAVKTVQRARIVLQDSEELKVFESMLEGYIAFHFTVSRYRLREIYSMPPSPK</sequence>
<comment type="similarity">
    <text evidence="1">Belongs to the trichodiene synthase family.</text>
</comment>
<reference evidence="3 4" key="1">
    <citation type="submission" date="2021-08" db="EMBL/GenBank/DDBJ databases">
        <title>Draft Genome Sequence of Phanerochaete sordida strain YK-624.</title>
        <authorList>
            <person name="Mori T."/>
            <person name="Dohra H."/>
            <person name="Suzuki T."/>
            <person name="Kawagishi H."/>
            <person name="Hirai H."/>
        </authorList>
    </citation>
    <scope>NUCLEOTIDE SEQUENCE [LARGE SCALE GENOMIC DNA]</scope>
    <source>
        <strain evidence="3 4">YK-624</strain>
    </source>
</reference>
<gene>
    <name evidence="3" type="ORF">PsYK624_000630</name>
</gene>
<comment type="caution">
    <text evidence="3">The sequence shown here is derived from an EMBL/GenBank/DDBJ whole genome shotgun (WGS) entry which is preliminary data.</text>
</comment>
<dbReference type="OrthoDB" id="2998174at2759"/>
<evidence type="ECO:0000313" key="3">
    <source>
        <dbReference type="EMBL" id="GJE83989.1"/>
    </source>
</evidence>
<keyword evidence="4" id="KW-1185">Reference proteome</keyword>